<evidence type="ECO:0000259" key="3">
    <source>
        <dbReference type="Pfam" id="PF13511"/>
    </source>
</evidence>
<dbReference type="EMBL" id="CP007509">
    <property type="protein sequence ID" value="AHY43751.1"/>
    <property type="molecule type" value="Genomic_DNA"/>
</dbReference>
<feature type="region of interest" description="Disordered" evidence="1">
    <location>
        <begin position="115"/>
        <end position="137"/>
    </location>
</feature>
<feature type="chain" id="PRO_5001525030" description="DUF4124 domain-containing protein" evidence="2">
    <location>
        <begin position="20"/>
        <end position="160"/>
    </location>
</feature>
<dbReference type="AlphaFoldDB" id="A0A023WUU1"/>
<dbReference type="InterPro" id="IPR025392">
    <property type="entry name" value="DUF4124"/>
</dbReference>
<dbReference type="KEGG" id="pstu:UIB01_15180"/>
<feature type="signal peptide" evidence="2">
    <location>
        <begin position="1"/>
        <end position="19"/>
    </location>
</feature>
<reference evidence="4 5" key="1">
    <citation type="submission" date="2014-03" db="EMBL/GenBank/DDBJ databases">
        <title>Complete genome sequence of Pseudomonas stutzeri 19SMN4.</title>
        <authorList>
            <person name="Brunet-Galmes I."/>
            <person name="Nogales B."/>
            <person name="Busquets A."/>
            <person name="Pena A."/>
            <person name="Gomila M."/>
            <person name="Garcia-Valdes E."/>
            <person name="Lalucat J."/>
            <person name="Bennasar A."/>
            <person name="Bosch R."/>
        </authorList>
    </citation>
    <scope>NUCLEOTIDE SEQUENCE [LARGE SCALE GENOMIC DNA]</scope>
    <source>
        <strain evidence="4 5">19SMN4</strain>
    </source>
</reference>
<dbReference type="OrthoDB" id="7031901at2"/>
<evidence type="ECO:0000313" key="5">
    <source>
        <dbReference type="Proteomes" id="UP000025238"/>
    </source>
</evidence>
<accession>A0A023WUU1</accession>
<feature type="domain" description="DUF4124" evidence="3">
    <location>
        <begin position="10"/>
        <end position="55"/>
    </location>
</feature>
<organism evidence="4 5">
    <name type="scientific">Stutzerimonas stutzeri</name>
    <name type="common">Pseudomonas stutzeri</name>
    <dbReference type="NCBI Taxonomy" id="316"/>
    <lineage>
        <taxon>Bacteria</taxon>
        <taxon>Pseudomonadati</taxon>
        <taxon>Pseudomonadota</taxon>
        <taxon>Gammaproteobacteria</taxon>
        <taxon>Pseudomonadales</taxon>
        <taxon>Pseudomonadaceae</taxon>
        <taxon>Stutzerimonas</taxon>
    </lineage>
</organism>
<sequence>MRALFLGASLLLAATPALPASVFRCTDQSGHVTFSQQGCPEEQSQHRQSATSPTPGSGKAVPMARPRIGSDANRKAHDTLAIVAEKEDGCGNRVTGSDRRSAIIRKQIRAGMTRSDVESALGRPESVTSNNGRDRLRFRDSSGQVRTVTFDEHGCVLGRR</sequence>
<gene>
    <name evidence="4" type="ORF">UIB01_15180</name>
</gene>
<feature type="region of interest" description="Disordered" evidence="1">
    <location>
        <begin position="33"/>
        <end position="75"/>
    </location>
</feature>
<dbReference type="Proteomes" id="UP000025238">
    <property type="component" value="Chromosome"/>
</dbReference>
<feature type="compositionally biased region" description="Polar residues" evidence="1">
    <location>
        <begin position="46"/>
        <end position="55"/>
    </location>
</feature>
<proteinExistence type="predicted"/>
<dbReference type="PATRIC" id="fig|316.97.peg.3038"/>
<evidence type="ECO:0000256" key="1">
    <source>
        <dbReference type="SAM" id="MobiDB-lite"/>
    </source>
</evidence>
<name>A0A023WUU1_STUST</name>
<evidence type="ECO:0000313" key="4">
    <source>
        <dbReference type="EMBL" id="AHY43751.1"/>
    </source>
</evidence>
<evidence type="ECO:0000256" key="2">
    <source>
        <dbReference type="SAM" id="SignalP"/>
    </source>
</evidence>
<protein>
    <recommendedName>
        <fullName evidence="3">DUF4124 domain-containing protein</fullName>
    </recommendedName>
</protein>
<dbReference type="Pfam" id="PF13511">
    <property type="entry name" value="DUF4124"/>
    <property type="match status" value="1"/>
</dbReference>
<keyword evidence="2" id="KW-0732">Signal</keyword>